<dbReference type="PROSITE" id="PS00108">
    <property type="entry name" value="PROTEIN_KINASE_ST"/>
    <property type="match status" value="1"/>
</dbReference>
<feature type="non-terminal residue" evidence="2">
    <location>
        <position position="1"/>
    </location>
</feature>
<dbReference type="SUPFAM" id="SSF56112">
    <property type="entry name" value="Protein kinase-like (PK-like)"/>
    <property type="match status" value="1"/>
</dbReference>
<dbReference type="GO" id="GO:0004674">
    <property type="term" value="F:protein serine/threonine kinase activity"/>
    <property type="evidence" value="ECO:0007669"/>
    <property type="project" value="UniProtKB-KW"/>
</dbReference>
<evidence type="ECO:0000313" key="2">
    <source>
        <dbReference type="EMBL" id="MFC1851316.1"/>
    </source>
</evidence>
<dbReference type="PANTHER" id="PTHR24348:SF71">
    <property type="entry name" value="PROTEIN KINASE DOMAIN-CONTAINING PROTEIN"/>
    <property type="match status" value="1"/>
</dbReference>
<dbReference type="EMBL" id="JBHPBY010000176">
    <property type="protein sequence ID" value="MFC1851316.1"/>
    <property type="molecule type" value="Genomic_DNA"/>
</dbReference>
<dbReference type="CDD" id="cd14014">
    <property type="entry name" value="STKc_PknB_like"/>
    <property type="match status" value="1"/>
</dbReference>
<accession>A0ABV6YYN7</accession>
<proteinExistence type="predicted"/>
<dbReference type="Gene3D" id="3.30.200.20">
    <property type="entry name" value="Phosphorylase Kinase, domain 1"/>
    <property type="match status" value="1"/>
</dbReference>
<sequence length="404" mass="47065">SICYLTWPRGPGFQYLMKILMLNLKKMELIYLYPFYLLEPFPHESDANQLMRFSKINKKEKAIEYSFTTGYLARQAFKEQKVKKKQAFGDLLGLIEQYADRGPRLNAEYLFYDASEKWEKLPVGHVVGKRADRYVIKKYIRSGGIAQIYEVKRLSDDEVFALKVLSPQFLSDYKAVQRFHEEIRITSKLKHPHIVSVVDWGEEFENHYIVMELASGWALNQSKRALDVSELSTPILDIELFLSLVKQVCEGLHYIHNQYMIHRDIKPQNLLLFENRQVKITDFGIARPQEQRISITQTGWTLGTFEYMSPEQAEGERDLKPTTDIYSLGVVMFELLTGKSLFLKNTPLAYMYALKNENAPHIKKLRSDIPHDLGIIIMRCLKKVPAERFATAKELFEALSKVKY</sequence>
<keyword evidence="2" id="KW-0418">Kinase</keyword>
<dbReference type="InterPro" id="IPR045269">
    <property type="entry name" value="Atg1-like"/>
</dbReference>
<dbReference type="InterPro" id="IPR008271">
    <property type="entry name" value="Ser/Thr_kinase_AS"/>
</dbReference>
<dbReference type="InterPro" id="IPR000719">
    <property type="entry name" value="Prot_kinase_dom"/>
</dbReference>
<name>A0ABV6YYN7_UNCC1</name>
<dbReference type="Gene3D" id="1.10.510.10">
    <property type="entry name" value="Transferase(Phosphotransferase) domain 1"/>
    <property type="match status" value="1"/>
</dbReference>
<dbReference type="SMART" id="SM00220">
    <property type="entry name" value="S_TKc"/>
    <property type="match status" value="1"/>
</dbReference>
<comment type="caution">
    <text evidence="2">The sequence shown here is derived from an EMBL/GenBank/DDBJ whole genome shotgun (WGS) entry which is preliminary data.</text>
</comment>
<dbReference type="Pfam" id="PF00069">
    <property type="entry name" value="Pkinase"/>
    <property type="match status" value="1"/>
</dbReference>
<dbReference type="InterPro" id="IPR011009">
    <property type="entry name" value="Kinase-like_dom_sf"/>
</dbReference>
<evidence type="ECO:0000259" key="1">
    <source>
        <dbReference type="PROSITE" id="PS50011"/>
    </source>
</evidence>
<evidence type="ECO:0000313" key="3">
    <source>
        <dbReference type="Proteomes" id="UP001594351"/>
    </source>
</evidence>
<dbReference type="PANTHER" id="PTHR24348">
    <property type="entry name" value="SERINE/THREONINE-PROTEIN KINASE UNC-51-RELATED"/>
    <property type="match status" value="1"/>
</dbReference>
<dbReference type="PROSITE" id="PS50011">
    <property type="entry name" value="PROTEIN_KINASE_DOM"/>
    <property type="match status" value="1"/>
</dbReference>
<feature type="domain" description="Protein kinase" evidence="1">
    <location>
        <begin position="134"/>
        <end position="404"/>
    </location>
</feature>
<keyword evidence="3" id="KW-1185">Reference proteome</keyword>
<protein>
    <submittedName>
        <fullName evidence="2">Serine/threonine protein kinase</fullName>
    </submittedName>
</protein>
<gene>
    <name evidence="2" type="ORF">ACFL27_14055</name>
</gene>
<dbReference type="Proteomes" id="UP001594351">
    <property type="component" value="Unassembled WGS sequence"/>
</dbReference>
<reference evidence="2 3" key="1">
    <citation type="submission" date="2024-09" db="EMBL/GenBank/DDBJ databases">
        <title>Laminarin stimulates single cell rates of sulfate reduction while oxygen inhibits transcriptomic activity in coastal marine sediment.</title>
        <authorList>
            <person name="Lindsay M."/>
            <person name="Orcutt B."/>
            <person name="Emerson D."/>
            <person name="Stepanauskas R."/>
            <person name="D'Angelo T."/>
        </authorList>
    </citation>
    <scope>NUCLEOTIDE SEQUENCE [LARGE SCALE GENOMIC DNA]</scope>
    <source>
        <strain evidence="2">SAG AM-311-K15</strain>
    </source>
</reference>
<keyword evidence="2" id="KW-0723">Serine/threonine-protein kinase</keyword>
<organism evidence="2 3">
    <name type="scientific">candidate division CSSED10-310 bacterium</name>
    <dbReference type="NCBI Taxonomy" id="2855610"/>
    <lineage>
        <taxon>Bacteria</taxon>
        <taxon>Bacteria division CSSED10-310</taxon>
    </lineage>
</organism>
<keyword evidence="2" id="KW-0808">Transferase</keyword>